<evidence type="ECO:0000256" key="1">
    <source>
        <dbReference type="SAM" id="Phobius"/>
    </source>
</evidence>
<proteinExistence type="predicted"/>
<evidence type="ECO:0000313" key="2">
    <source>
        <dbReference type="EMBL" id="MFB9378359.1"/>
    </source>
</evidence>
<gene>
    <name evidence="2" type="ORF">ACFFVI_15425</name>
</gene>
<feature type="transmembrane region" description="Helical" evidence="1">
    <location>
        <begin position="124"/>
        <end position="144"/>
    </location>
</feature>
<organism evidence="2 3">
    <name type="scientific">Kineococcus gynurae</name>
    <dbReference type="NCBI Taxonomy" id="452979"/>
    <lineage>
        <taxon>Bacteria</taxon>
        <taxon>Bacillati</taxon>
        <taxon>Actinomycetota</taxon>
        <taxon>Actinomycetes</taxon>
        <taxon>Kineosporiales</taxon>
        <taxon>Kineosporiaceae</taxon>
        <taxon>Kineococcus</taxon>
    </lineage>
</organism>
<accession>A0ABV5LWB2</accession>
<feature type="transmembrane region" description="Helical" evidence="1">
    <location>
        <begin position="49"/>
        <end position="74"/>
    </location>
</feature>
<dbReference type="Pfam" id="PF11188">
    <property type="entry name" value="DUF2975"/>
    <property type="match status" value="1"/>
</dbReference>
<keyword evidence="1" id="KW-1133">Transmembrane helix</keyword>
<comment type="caution">
    <text evidence="2">The sequence shown here is derived from an EMBL/GenBank/DDBJ whole genome shotgun (WGS) entry which is preliminary data.</text>
</comment>
<feature type="transmembrane region" description="Helical" evidence="1">
    <location>
        <begin position="12"/>
        <end position="37"/>
    </location>
</feature>
<keyword evidence="1" id="KW-0472">Membrane</keyword>
<protein>
    <submittedName>
        <fullName evidence="2">DUF2975 domain-containing protein</fullName>
    </submittedName>
</protein>
<dbReference type="RefSeq" id="WP_380137052.1">
    <property type="nucleotide sequence ID" value="NZ_JBHLUI010000008.1"/>
</dbReference>
<name>A0ABV5LWB2_9ACTN</name>
<keyword evidence="1" id="KW-0812">Transmembrane</keyword>
<sequence>MAVTPWVIRPLQLLLVTLFVAFVGAQVLLILGSTMLVPAGSPELERFRWAVLLAAGLGLVCLQVVLVATWRLLGLVRSDRIFRPGALPWVDAIVVALVMAWVILLAAAMPVLQFAQADDAPGLGGLHLMLLLVAAVPVLMMLVMRTLLRRATALTTDLEGVV</sequence>
<keyword evidence="3" id="KW-1185">Reference proteome</keyword>
<reference evidence="2 3" key="1">
    <citation type="submission" date="2024-09" db="EMBL/GenBank/DDBJ databases">
        <authorList>
            <person name="Sun Q."/>
            <person name="Mori K."/>
        </authorList>
    </citation>
    <scope>NUCLEOTIDE SEQUENCE [LARGE SCALE GENOMIC DNA]</scope>
    <source>
        <strain evidence="2 3">TISTR 1856</strain>
    </source>
</reference>
<evidence type="ECO:0000313" key="3">
    <source>
        <dbReference type="Proteomes" id="UP001589748"/>
    </source>
</evidence>
<feature type="transmembrane region" description="Helical" evidence="1">
    <location>
        <begin position="86"/>
        <end position="112"/>
    </location>
</feature>
<dbReference type="InterPro" id="IPR021354">
    <property type="entry name" value="DUF2975"/>
</dbReference>
<dbReference type="Proteomes" id="UP001589748">
    <property type="component" value="Unassembled WGS sequence"/>
</dbReference>
<dbReference type="EMBL" id="JBHMDM010000007">
    <property type="protein sequence ID" value="MFB9378359.1"/>
    <property type="molecule type" value="Genomic_DNA"/>
</dbReference>